<name>A0ABP8YCY8_9MICO</name>
<keyword evidence="2" id="KW-1185">Reference proteome</keyword>
<dbReference type="EMBL" id="BAABID010000008">
    <property type="protein sequence ID" value="GAA4725976.1"/>
    <property type="molecule type" value="Genomic_DNA"/>
</dbReference>
<evidence type="ECO:0000313" key="1">
    <source>
        <dbReference type="EMBL" id="GAA4725976.1"/>
    </source>
</evidence>
<sequence length="334" mass="37874">MSEPAAHYARRVTTTPVERWLLDSDPALRWQVERDLLGVDDAVWRATRERVATEGMGARLLARQDDDGRWAGGAFFPGGQAWFAQQGAGAPQPWTATTWALTSLREWGLDAEVLRSNGTPELLARHCRWEYDDLPYWDGEVDCCINAFTLANGTWLGVDVAGIRDRLVTGRMPDGGWNCEWVEGATVSSFVSTLNVLKGLLAHEQLVGGDARVRAARRTGEEYLLERRLTRRLSTGEQLAPWVHRFEYPFRGHYSVLNAADYFRRAARHDGVAPDERLSEAVEVVRAARRDDGTWVRDHRHPGRVWFEEDVAVGEPSPWLTLTAELLLRWWDGR</sequence>
<dbReference type="InterPro" id="IPR008930">
    <property type="entry name" value="Terpenoid_cyclase/PrenylTrfase"/>
</dbReference>
<evidence type="ECO:0000313" key="2">
    <source>
        <dbReference type="Proteomes" id="UP001500956"/>
    </source>
</evidence>
<accession>A0ABP8YCY8</accession>
<gene>
    <name evidence="1" type="ORF">GCM10023216_15510</name>
</gene>
<protein>
    <recommendedName>
        <fullName evidence="3">Squalene cyclase</fullName>
    </recommendedName>
</protein>
<dbReference type="SUPFAM" id="SSF48239">
    <property type="entry name" value="Terpenoid cyclases/Protein prenyltransferases"/>
    <property type="match status" value="1"/>
</dbReference>
<evidence type="ECO:0008006" key="3">
    <source>
        <dbReference type="Google" id="ProtNLM"/>
    </source>
</evidence>
<proteinExistence type="predicted"/>
<organism evidence="1 2">
    <name type="scientific">Isoptericola chiayiensis</name>
    <dbReference type="NCBI Taxonomy" id="579446"/>
    <lineage>
        <taxon>Bacteria</taxon>
        <taxon>Bacillati</taxon>
        <taxon>Actinomycetota</taxon>
        <taxon>Actinomycetes</taxon>
        <taxon>Micrococcales</taxon>
        <taxon>Promicromonosporaceae</taxon>
        <taxon>Isoptericola</taxon>
    </lineage>
</organism>
<dbReference type="Proteomes" id="UP001500956">
    <property type="component" value="Unassembled WGS sequence"/>
</dbReference>
<reference evidence="2" key="1">
    <citation type="journal article" date="2019" name="Int. J. Syst. Evol. Microbiol.">
        <title>The Global Catalogue of Microorganisms (GCM) 10K type strain sequencing project: providing services to taxonomists for standard genome sequencing and annotation.</title>
        <authorList>
            <consortium name="The Broad Institute Genomics Platform"/>
            <consortium name="The Broad Institute Genome Sequencing Center for Infectious Disease"/>
            <person name="Wu L."/>
            <person name="Ma J."/>
        </authorList>
    </citation>
    <scope>NUCLEOTIDE SEQUENCE [LARGE SCALE GENOMIC DNA]</scope>
    <source>
        <strain evidence="2">JCM 18063</strain>
    </source>
</reference>
<comment type="caution">
    <text evidence="1">The sequence shown here is derived from an EMBL/GenBank/DDBJ whole genome shotgun (WGS) entry which is preliminary data.</text>
</comment>